<gene>
    <name evidence="1" type="ORF">QQ008_08450</name>
</gene>
<comment type="caution">
    <text evidence="1">The sequence shown here is derived from an EMBL/GenBank/DDBJ whole genome shotgun (WGS) entry which is preliminary data.</text>
</comment>
<name>A0ABT8KMD3_9BACT</name>
<sequence>MNFTEFMEGFANEIGGQYSEYDNTKSVIIVPIDEFRFQTVVGYMRHIEYYNKTAIEYSSKVCPYSEDLDLKRLLEENTKFCHAKFSIVDDFVKVEASAFLDNSTDDLLKEIILEVAKMADTWEYKLTGMDVH</sequence>
<reference evidence="1" key="1">
    <citation type="submission" date="2023-06" db="EMBL/GenBank/DDBJ databases">
        <title>Genomic of Parafulvivirga corallium.</title>
        <authorList>
            <person name="Wang G."/>
        </authorList>
    </citation>
    <scope>NUCLEOTIDE SEQUENCE</scope>
    <source>
        <strain evidence="1">BMA10</strain>
    </source>
</reference>
<dbReference type="EMBL" id="JAUJEA010000002">
    <property type="protein sequence ID" value="MDN5201389.1"/>
    <property type="molecule type" value="Genomic_DNA"/>
</dbReference>
<organism evidence="1 2">
    <name type="scientific">Splendidivirga corallicola</name>
    <dbReference type="NCBI Taxonomy" id="3051826"/>
    <lineage>
        <taxon>Bacteria</taxon>
        <taxon>Pseudomonadati</taxon>
        <taxon>Bacteroidota</taxon>
        <taxon>Cytophagia</taxon>
        <taxon>Cytophagales</taxon>
        <taxon>Splendidivirgaceae</taxon>
        <taxon>Splendidivirga</taxon>
    </lineage>
</organism>
<evidence type="ECO:0000313" key="2">
    <source>
        <dbReference type="Proteomes" id="UP001172082"/>
    </source>
</evidence>
<accession>A0ABT8KMD3</accession>
<dbReference type="Proteomes" id="UP001172082">
    <property type="component" value="Unassembled WGS sequence"/>
</dbReference>
<protein>
    <submittedName>
        <fullName evidence="1">Uncharacterized protein</fullName>
    </submittedName>
</protein>
<dbReference type="Gene3D" id="3.30.1460.10">
    <property type="match status" value="1"/>
</dbReference>
<proteinExistence type="predicted"/>
<keyword evidence="2" id="KW-1185">Reference proteome</keyword>
<dbReference type="RefSeq" id="WP_346751412.1">
    <property type="nucleotide sequence ID" value="NZ_JAUJEA010000002.1"/>
</dbReference>
<evidence type="ECO:0000313" key="1">
    <source>
        <dbReference type="EMBL" id="MDN5201389.1"/>
    </source>
</evidence>